<comment type="similarity">
    <text evidence="2 4">Belongs to the AB hydrolase superfamily. Lipase family.</text>
</comment>
<evidence type="ECO:0000256" key="4">
    <source>
        <dbReference type="RuleBase" id="RU004262"/>
    </source>
</evidence>
<dbReference type="EnsemblMetazoa" id="AMEM003838-RA">
    <property type="protein sequence ID" value="AMEM003838-PA"/>
    <property type="gene ID" value="AMEM003838"/>
</dbReference>
<dbReference type="Pfam" id="PF00151">
    <property type="entry name" value="Lipase"/>
    <property type="match status" value="2"/>
</dbReference>
<evidence type="ECO:0000256" key="3">
    <source>
        <dbReference type="ARBA" id="ARBA00022525"/>
    </source>
</evidence>
<dbReference type="PANTHER" id="PTHR11610:SF36">
    <property type="entry name" value="LIPASE MEMBER H-A-LIKE PROTEIN"/>
    <property type="match status" value="1"/>
</dbReference>
<feature type="domain" description="Lipase" evidence="6">
    <location>
        <begin position="153"/>
        <end position="248"/>
    </location>
</feature>
<dbReference type="InterPro" id="IPR013818">
    <property type="entry name" value="Lipase"/>
</dbReference>
<evidence type="ECO:0000256" key="2">
    <source>
        <dbReference type="ARBA" id="ARBA00010701"/>
    </source>
</evidence>
<dbReference type="STRING" id="30066.A0A182UUE9"/>
<feature type="chain" id="PRO_5008138666" description="Lipase domain-containing protein" evidence="5">
    <location>
        <begin position="22"/>
        <end position="296"/>
    </location>
</feature>
<organism evidence="7 8">
    <name type="scientific">Anopheles merus</name>
    <name type="common">Mosquito</name>
    <dbReference type="NCBI Taxonomy" id="30066"/>
    <lineage>
        <taxon>Eukaryota</taxon>
        <taxon>Metazoa</taxon>
        <taxon>Ecdysozoa</taxon>
        <taxon>Arthropoda</taxon>
        <taxon>Hexapoda</taxon>
        <taxon>Insecta</taxon>
        <taxon>Pterygota</taxon>
        <taxon>Neoptera</taxon>
        <taxon>Endopterygota</taxon>
        <taxon>Diptera</taxon>
        <taxon>Nematocera</taxon>
        <taxon>Culicoidea</taxon>
        <taxon>Culicidae</taxon>
        <taxon>Anophelinae</taxon>
        <taxon>Anopheles</taxon>
    </lineage>
</organism>
<evidence type="ECO:0000256" key="1">
    <source>
        <dbReference type="ARBA" id="ARBA00004613"/>
    </source>
</evidence>
<dbReference type="VEuPathDB" id="VectorBase:AMEM21_013227"/>
<dbReference type="Proteomes" id="UP000075903">
    <property type="component" value="Unassembled WGS sequence"/>
</dbReference>
<reference evidence="7" key="1">
    <citation type="submission" date="2020-05" db="UniProtKB">
        <authorList>
            <consortium name="EnsemblMetazoa"/>
        </authorList>
    </citation>
    <scope>IDENTIFICATION</scope>
    <source>
        <strain evidence="7">MAF</strain>
    </source>
</reference>
<comment type="subcellular location">
    <subcellularLocation>
        <location evidence="1">Secreted</location>
    </subcellularLocation>
</comment>
<dbReference type="PANTHER" id="PTHR11610">
    <property type="entry name" value="LIPASE"/>
    <property type="match status" value="1"/>
</dbReference>
<dbReference type="GO" id="GO:0016298">
    <property type="term" value="F:lipase activity"/>
    <property type="evidence" value="ECO:0007669"/>
    <property type="project" value="InterPro"/>
</dbReference>
<dbReference type="AlphaFoldDB" id="A0A182UUE9"/>
<dbReference type="Gene3D" id="3.40.50.1820">
    <property type="entry name" value="alpha/beta hydrolase"/>
    <property type="match status" value="2"/>
</dbReference>
<dbReference type="GO" id="GO:0017171">
    <property type="term" value="F:serine hydrolase activity"/>
    <property type="evidence" value="ECO:0007669"/>
    <property type="project" value="TreeGrafter"/>
</dbReference>
<name>A0A182UUE9_ANOME</name>
<keyword evidence="8" id="KW-1185">Reference proteome</keyword>
<dbReference type="GO" id="GO:0005615">
    <property type="term" value="C:extracellular space"/>
    <property type="evidence" value="ECO:0007669"/>
    <property type="project" value="TreeGrafter"/>
</dbReference>
<evidence type="ECO:0000259" key="6">
    <source>
        <dbReference type="Pfam" id="PF00151"/>
    </source>
</evidence>
<keyword evidence="3" id="KW-0964">Secreted</keyword>
<protein>
    <recommendedName>
        <fullName evidence="6">Lipase domain-containing protein</fullName>
    </recommendedName>
</protein>
<accession>A0A182UUE9</accession>
<evidence type="ECO:0000313" key="8">
    <source>
        <dbReference type="Proteomes" id="UP000075903"/>
    </source>
</evidence>
<dbReference type="VEuPathDB" id="VectorBase:AMEM003838"/>
<dbReference type="InterPro" id="IPR029058">
    <property type="entry name" value="AB_hydrolase_fold"/>
</dbReference>
<dbReference type="GO" id="GO:0016042">
    <property type="term" value="P:lipid catabolic process"/>
    <property type="evidence" value="ECO:0007669"/>
    <property type="project" value="TreeGrafter"/>
</dbReference>
<sequence>MIMRLLFGVLTVLSLLAGIGAIFQGGVLDLNFFRCMWTKNYECPHEDIKFFLYTPTFRKGRIIDMNEPKSIFKVGFKTNQQTAIIIHGFNGTQTSRHIMFLKDAYLSRKFNVFAVDWEVLSQYPCYFSSLSNTKLVSQCTAQKICYKYHIFFAGLDPARPLIEKHASKKFRLTRDDARSVQIIHTNAGLLGQSSFSGRVDFCINGGQVQPYCEGDRIKQARCSHFLSVCYLANAILASRPMRAFRCPSGCVPDNRIPFVKSNRVRMKWLTVGQDTPGNVTGGYCVHMEQNMNCPFN</sequence>
<dbReference type="SUPFAM" id="SSF53474">
    <property type="entry name" value="alpha/beta-Hydrolases"/>
    <property type="match status" value="1"/>
</dbReference>
<feature type="signal peptide" evidence="5">
    <location>
        <begin position="1"/>
        <end position="21"/>
    </location>
</feature>
<feature type="domain" description="Lipase" evidence="6">
    <location>
        <begin position="44"/>
        <end position="143"/>
    </location>
</feature>
<proteinExistence type="inferred from homology"/>
<keyword evidence="5" id="KW-0732">Signal</keyword>
<evidence type="ECO:0000313" key="7">
    <source>
        <dbReference type="EnsemblMetazoa" id="AMEM003838-PA"/>
    </source>
</evidence>
<evidence type="ECO:0000256" key="5">
    <source>
        <dbReference type="SAM" id="SignalP"/>
    </source>
</evidence>
<dbReference type="InterPro" id="IPR000734">
    <property type="entry name" value="TAG_lipase"/>
</dbReference>